<protein>
    <submittedName>
        <fullName evidence="1">Uncharacterized protein</fullName>
    </submittedName>
</protein>
<accession>A0AAV6ZG78</accession>
<gene>
    <name evidence="1" type="ORF">GDO81_025474</name>
</gene>
<dbReference type="Proteomes" id="UP000824782">
    <property type="component" value="Unassembled WGS sequence"/>
</dbReference>
<reference evidence="1" key="1">
    <citation type="thesis" date="2020" institute="ProQuest LLC" country="789 East Eisenhower Parkway, Ann Arbor, MI, USA">
        <title>Comparative Genomics and Chromosome Evolution.</title>
        <authorList>
            <person name="Mudd A.B."/>
        </authorList>
    </citation>
    <scope>NUCLEOTIDE SEQUENCE</scope>
    <source>
        <strain evidence="1">237g6f4</strain>
        <tissue evidence="1">Blood</tissue>
    </source>
</reference>
<proteinExistence type="predicted"/>
<organism evidence="1 2">
    <name type="scientific">Engystomops pustulosus</name>
    <name type="common">Tungara frog</name>
    <name type="synonym">Physalaemus pustulosus</name>
    <dbReference type="NCBI Taxonomy" id="76066"/>
    <lineage>
        <taxon>Eukaryota</taxon>
        <taxon>Metazoa</taxon>
        <taxon>Chordata</taxon>
        <taxon>Craniata</taxon>
        <taxon>Vertebrata</taxon>
        <taxon>Euteleostomi</taxon>
        <taxon>Amphibia</taxon>
        <taxon>Batrachia</taxon>
        <taxon>Anura</taxon>
        <taxon>Neobatrachia</taxon>
        <taxon>Hyloidea</taxon>
        <taxon>Leptodactylidae</taxon>
        <taxon>Leiuperinae</taxon>
        <taxon>Engystomops</taxon>
    </lineage>
</organism>
<dbReference type="EMBL" id="WNYA01000417">
    <property type="protein sequence ID" value="KAG8548412.1"/>
    <property type="molecule type" value="Genomic_DNA"/>
</dbReference>
<evidence type="ECO:0000313" key="2">
    <source>
        <dbReference type="Proteomes" id="UP000824782"/>
    </source>
</evidence>
<sequence>MVSSILQMADTRHLEMEPGQELGLQQYVDLVMALSRGSWKTRAPIGLQDARFQSDTCFHVRRTFLGLDWLHWRLRYQSHAGPLMLA</sequence>
<comment type="caution">
    <text evidence="1">The sequence shown here is derived from an EMBL/GenBank/DDBJ whole genome shotgun (WGS) entry which is preliminary data.</text>
</comment>
<dbReference type="AlphaFoldDB" id="A0AAV6ZG78"/>
<evidence type="ECO:0000313" key="1">
    <source>
        <dbReference type="EMBL" id="KAG8548412.1"/>
    </source>
</evidence>
<name>A0AAV6ZG78_ENGPU</name>
<keyword evidence="2" id="KW-1185">Reference proteome</keyword>